<protein>
    <recommendedName>
        <fullName evidence="4">Coth-domain-containing protein</fullName>
    </recommendedName>
</protein>
<evidence type="ECO:0008006" key="4">
    <source>
        <dbReference type="Google" id="ProtNLM"/>
    </source>
</evidence>
<feature type="chain" id="PRO_5013344990" description="Coth-domain-containing protein" evidence="1">
    <location>
        <begin position="19"/>
        <end position="637"/>
    </location>
</feature>
<keyword evidence="3" id="KW-1185">Reference proteome</keyword>
<reference evidence="2 3" key="2">
    <citation type="submission" date="2016-08" db="EMBL/GenBank/DDBJ databases">
        <title>Pervasive Adenine N6-methylation of Active Genes in Fungi.</title>
        <authorList>
            <consortium name="DOE Joint Genome Institute"/>
            <person name="Mondo S.J."/>
            <person name="Dannebaum R.O."/>
            <person name="Kuo R.C."/>
            <person name="Labutti K."/>
            <person name="Haridas S."/>
            <person name="Kuo A."/>
            <person name="Salamov A."/>
            <person name="Ahrendt S.R."/>
            <person name="Lipzen A."/>
            <person name="Sullivan W."/>
            <person name="Andreopoulos W.B."/>
            <person name="Clum A."/>
            <person name="Lindquist E."/>
            <person name="Daum C."/>
            <person name="Ramamoorthy G.K."/>
            <person name="Gryganskyi A."/>
            <person name="Culley D."/>
            <person name="Magnuson J.K."/>
            <person name="James T.Y."/>
            <person name="O'Malley M.A."/>
            <person name="Stajich J.E."/>
            <person name="Spatafora J.W."/>
            <person name="Visel A."/>
            <person name="Grigoriev I.V."/>
        </authorList>
    </citation>
    <scope>NUCLEOTIDE SEQUENCE [LARGE SCALE GENOMIC DNA]</scope>
    <source>
        <strain evidence="2 3">S4</strain>
    </source>
</reference>
<dbReference type="STRING" id="1754192.A0A1Y1WYN9"/>
<organism evidence="2 3">
    <name type="scientific">Anaeromyces robustus</name>
    <dbReference type="NCBI Taxonomy" id="1754192"/>
    <lineage>
        <taxon>Eukaryota</taxon>
        <taxon>Fungi</taxon>
        <taxon>Fungi incertae sedis</taxon>
        <taxon>Chytridiomycota</taxon>
        <taxon>Chytridiomycota incertae sedis</taxon>
        <taxon>Neocallimastigomycetes</taxon>
        <taxon>Neocallimastigales</taxon>
        <taxon>Neocallimastigaceae</taxon>
        <taxon>Anaeromyces</taxon>
    </lineage>
</organism>
<dbReference type="EMBL" id="MCFG01000215">
    <property type="protein sequence ID" value="ORX78306.1"/>
    <property type="molecule type" value="Genomic_DNA"/>
</dbReference>
<sequence>MRIINYLFILLSLTLVSSKKTDEEDTNLPQFSLNSGFYNNDSIELEIKTKDPNAIIYYTLDGTIPTENSTIYEKPLLLKNKSLEENVLCNFNVSGKHFIPSIKVNKGNVIRAVAKLSNDELTNVVNNLFDYENGIYVLGKDYDDWIKVDPSRVNTPYYSTTENFNRKGRKYEKPATIEYFPSNKTEVTFSQDVGIRLKGRASRTYYQKSFRFVAREEYGGKKNIKYEIIPGNLRSDGKGPVNKYKSFSLRNAGNDSEYAKMRDIVLQELIKNDYFETQQTDFAIAFVDGEYWGIYDVYEEYNDNYIANNYDIDNNNVIVVKSGFPTTIESGEEEDMQYYKNITNFILNNDLSIQSNYDKVSNQWDVIGYAWYAAFYVYTDVIDGYYYQDGNWAMWRVREPDSSVPKADGKWRMMMYDTEYSTGMYNEALDFTRDVLKDIVNPKTTNRKIMGSTNAKITRSLLNNKEFKNRFINALCDMKNVHFEINRVQNLIDEKENLLLPMIEEHILRNGPIGDLDDPIGKFKEKVNNFRNYMKERYGLFMEMIQKDFGFESALDVTITANDFSKGSFIVNEMNEFNKSYTGEYFKENILYITAKPNEGCKLKSWVVKNCKCISHNPNTIGIYPIKKGCIVTANFN</sequence>
<gene>
    <name evidence="2" type="ORF">BCR32DRAFT_301816</name>
</gene>
<evidence type="ECO:0000313" key="3">
    <source>
        <dbReference type="Proteomes" id="UP000193944"/>
    </source>
</evidence>
<name>A0A1Y1WYN9_9FUNG</name>
<dbReference type="AlphaFoldDB" id="A0A1Y1WYN9"/>
<dbReference type="Pfam" id="PF08757">
    <property type="entry name" value="CotH"/>
    <property type="match status" value="1"/>
</dbReference>
<evidence type="ECO:0000256" key="1">
    <source>
        <dbReference type="SAM" id="SignalP"/>
    </source>
</evidence>
<dbReference type="InterPro" id="IPR014867">
    <property type="entry name" value="Spore_coat_CotH_CotH2/3/7"/>
</dbReference>
<dbReference type="Pfam" id="PF13287">
    <property type="entry name" value="Fn3_assoc"/>
    <property type="match status" value="1"/>
</dbReference>
<dbReference type="InterPro" id="IPR026876">
    <property type="entry name" value="Fn3_assoc_repeat"/>
</dbReference>
<proteinExistence type="predicted"/>
<keyword evidence="1" id="KW-0732">Signal</keyword>
<dbReference type="Proteomes" id="UP000193944">
    <property type="component" value="Unassembled WGS sequence"/>
</dbReference>
<reference evidence="2 3" key="1">
    <citation type="submission" date="2016-08" db="EMBL/GenBank/DDBJ databases">
        <title>A Parts List for Fungal Cellulosomes Revealed by Comparative Genomics.</title>
        <authorList>
            <consortium name="DOE Joint Genome Institute"/>
            <person name="Haitjema C.H."/>
            <person name="Gilmore S.P."/>
            <person name="Henske J.K."/>
            <person name="Solomon K.V."/>
            <person name="De Groot R."/>
            <person name="Kuo A."/>
            <person name="Mondo S.J."/>
            <person name="Salamov A.A."/>
            <person name="Labutti K."/>
            <person name="Zhao Z."/>
            <person name="Chiniquy J."/>
            <person name="Barry K."/>
            <person name="Brewer H.M."/>
            <person name="Purvine S.O."/>
            <person name="Wright A.T."/>
            <person name="Boxma B."/>
            <person name="Van Alen T."/>
            <person name="Hackstein J.H."/>
            <person name="Baker S.E."/>
            <person name="Grigoriev I.V."/>
            <person name="O'Malley M.A."/>
        </authorList>
    </citation>
    <scope>NUCLEOTIDE SEQUENCE [LARGE SCALE GENOMIC DNA]</scope>
    <source>
        <strain evidence="2 3">S4</strain>
    </source>
</reference>
<accession>A0A1Y1WYN9</accession>
<feature type="signal peptide" evidence="1">
    <location>
        <begin position="1"/>
        <end position="18"/>
    </location>
</feature>
<evidence type="ECO:0000313" key="2">
    <source>
        <dbReference type="EMBL" id="ORX78306.1"/>
    </source>
</evidence>
<comment type="caution">
    <text evidence="2">The sequence shown here is derived from an EMBL/GenBank/DDBJ whole genome shotgun (WGS) entry which is preliminary data.</text>
</comment>
<dbReference type="OrthoDB" id="2130412at2759"/>